<gene>
    <name evidence="1" type="ORF">METZ01_LOCUS165087</name>
</gene>
<organism evidence="1">
    <name type="scientific">marine metagenome</name>
    <dbReference type="NCBI Taxonomy" id="408172"/>
    <lineage>
        <taxon>unclassified sequences</taxon>
        <taxon>metagenomes</taxon>
        <taxon>ecological metagenomes</taxon>
    </lineage>
</organism>
<accession>A0A382BG67</accession>
<dbReference type="AlphaFoldDB" id="A0A382BG67"/>
<sequence length="298" mass="33803">VSDNIFEKLKRSDFSPATVREIIQSAYAEKISRIFLEDEQLHYLAPVLDELGLDYFLSPKKYIFNQDVGKGGFSNSIRKLVPTTSPNGAFMVHIGKRKEKLLYARELDLNGDDYALGQALGIPECCIKAFVQNTTEAFADQNDYTLFTVGKQNLEPDPWSVHCAQYFGYGLVSHFPCSVNCKKTSVMAKAAAKLLNNVEPNLALDFIRYQGYCYLYTEYDGIYAFKETGLIKHNIWHYDPKKIEMSNTGLLAQAILKGNQLIVNFPSDFKICNEEEEIMKVQSESVCVLFHTKSVEVH</sequence>
<reference evidence="1" key="1">
    <citation type="submission" date="2018-05" db="EMBL/GenBank/DDBJ databases">
        <authorList>
            <person name="Lanie J.A."/>
            <person name="Ng W.-L."/>
            <person name="Kazmierczak K.M."/>
            <person name="Andrzejewski T.M."/>
            <person name="Davidsen T.M."/>
            <person name="Wayne K.J."/>
            <person name="Tettelin H."/>
            <person name="Glass J.I."/>
            <person name="Rusch D."/>
            <person name="Podicherti R."/>
            <person name="Tsui H.-C.T."/>
            <person name="Winkler M.E."/>
        </authorList>
    </citation>
    <scope>NUCLEOTIDE SEQUENCE</scope>
</reference>
<proteinExistence type="predicted"/>
<feature type="non-terminal residue" evidence="1">
    <location>
        <position position="1"/>
    </location>
</feature>
<name>A0A382BG67_9ZZZZ</name>
<dbReference type="EMBL" id="UINC01029466">
    <property type="protein sequence ID" value="SVB12233.1"/>
    <property type="molecule type" value="Genomic_DNA"/>
</dbReference>
<protein>
    <submittedName>
        <fullName evidence="1">Uncharacterized protein</fullName>
    </submittedName>
</protein>
<evidence type="ECO:0000313" key="1">
    <source>
        <dbReference type="EMBL" id="SVB12233.1"/>
    </source>
</evidence>